<dbReference type="Gene3D" id="3.10.105.10">
    <property type="entry name" value="Dipeptide-binding Protein, Domain 3"/>
    <property type="match status" value="1"/>
</dbReference>
<dbReference type="InterPro" id="IPR030678">
    <property type="entry name" value="Peptide/Ni-bd"/>
</dbReference>
<organism evidence="3 4">
    <name type="scientific">Actinacidiphila acididurans</name>
    <dbReference type="NCBI Taxonomy" id="2784346"/>
    <lineage>
        <taxon>Bacteria</taxon>
        <taxon>Bacillati</taxon>
        <taxon>Actinomycetota</taxon>
        <taxon>Actinomycetes</taxon>
        <taxon>Kitasatosporales</taxon>
        <taxon>Streptomycetaceae</taxon>
        <taxon>Actinacidiphila</taxon>
    </lineage>
</organism>
<dbReference type="PIRSF" id="PIRSF002741">
    <property type="entry name" value="MppA"/>
    <property type="match status" value="1"/>
</dbReference>
<evidence type="ECO:0000313" key="3">
    <source>
        <dbReference type="EMBL" id="MBM9504118.1"/>
    </source>
</evidence>
<keyword evidence="4" id="KW-1185">Reference proteome</keyword>
<feature type="region of interest" description="Disordered" evidence="1">
    <location>
        <begin position="1"/>
        <end position="29"/>
    </location>
</feature>
<dbReference type="Gene3D" id="3.40.190.10">
    <property type="entry name" value="Periplasmic binding protein-like II"/>
    <property type="match status" value="1"/>
</dbReference>
<dbReference type="CDD" id="cd00995">
    <property type="entry name" value="PBP2_NikA_DppA_OppA_like"/>
    <property type="match status" value="1"/>
</dbReference>
<dbReference type="PANTHER" id="PTHR30290:SF83">
    <property type="entry name" value="ABC TRANSPORTER SUBSTRATE-BINDING PROTEIN"/>
    <property type="match status" value="1"/>
</dbReference>
<protein>
    <submittedName>
        <fullName evidence="3">ABC transporter substrate-binding protein</fullName>
    </submittedName>
</protein>
<comment type="caution">
    <text evidence="3">The sequence shown here is derived from an EMBL/GenBank/DDBJ whole genome shotgun (WGS) entry which is preliminary data.</text>
</comment>
<evidence type="ECO:0000259" key="2">
    <source>
        <dbReference type="Pfam" id="PF00496"/>
    </source>
</evidence>
<proteinExistence type="predicted"/>
<dbReference type="RefSeq" id="WP_205356001.1">
    <property type="nucleotide sequence ID" value="NZ_JADKYB010000003.1"/>
</dbReference>
<evidence type="ECO:0000256" key="1">
    <source>
        <dbReference type="SAM" id="MobiDB-lite"/>
    </source>
</evidence>
<dbReference type="Pfam" id="PF00496">
    <property type="entry name" value="SBP_bac_5"/>
    <property type="match status" value="1"/>
</dbReference>
<dbReference type="SUPFAM" id="SSF53850">
    <property type="entry name" value="Periplasmic binding protein-like II"/>
    <property type="match status" value="1"/>
</dbReference>
<dbReference type="EMBL" id="JADKYB010000003">
    <property type="protein sequence ID" value="MBM9504118.1"/>
    <property type="molecule type" value="Genomic_DNA"/>
</dbReference>
<dbReference type="InterPro" id="IPR039424">
    <property type="entry name" value="SBP_5"/>
</dbReference>
<feature type="region of interest" description="Disordered" evidence="1">
    <location>
        <begin position="534"/>
        <end position="555"/>
    </location>
</feature>
<sequence>MSAAQEFFGMPSPLAPQERGGSPGHSGPAVFRLALTEPTAIDPYRSQEVEGILVTKALFVGLLTVDGEGRLEPAVAHRWDCTDDGLTWTFSLRTDVRFSNGEPVDADSFRRAWSRACDPVAGSETTYHLAGVEGCADAVAGRTPELSGVLAPDPATLVVRLTAPDFEFDKKTLQPVFSPVPRVAGGALDPVFNDEPVGNGPFRLDGPWRHHEGIRLVRNEHWFGEPPALDVVEITLLDPADAVEREYQGFLDGRFDFARIPPQNLAEAARSHPDGFLEQDLAGVNYLLPFLMGPPMDRRAAREAVSWAIDRDAIIAEVFGGYRTRAASLVPPSLPGAHQPDLAPSCVRHDPELARKCAAEAGLSPGTALDLAYNTGAGHEPWIEAVARQLRTVLGLDVRTHAMTPRQLVEYRTGPDARGLCRAAWAFDYPTPDNVLFPLLHSSCTRPDADGVAHGDNEGRYVNPAFDAALERARGSRDAAERDRWFREAERIAVAEDLAIVPLWFRTHHRVFDAEAFTGVRLDFYGNPTLPHIRPVSAPPAHEDAAAGAGPLEGK</sequence>
<dbReference type="InterPro" id="IPR000914">
    <property type="entry name" value="SBP_5_dom"/>
</dbReference>
<feature type="compositionally biased region" description="Low complexity" evidence="1">
    <location>
        <begin position="546"/>
        <end position="555"/>
    </location>
</feature>
<name>A0ABS2TLA5_9ACTN</name>
<feature type="domain" description="Solute-binding protein family 5" evidence="2">
    <location>
        <begin position="71"/>
        <end position="443"/>
    </location>
</feature>
<evidence type="ECO:0000313" key="4">
    <source>
        <dbReference type="Proteomes" id="UP000749040"/>
    </source>
</evidence>
<reference evidence="3 4" key="1">
    <citation type="submission" date="2021-01" db="EMBL/GenBank/DDBJ databases">
        <title>Streptomyces acididurans sp. nov., isolated from a peat swamp forest soil.</title>
        <authorList>
            <person name="Chantavorakit T."/>
            <person name="Duangmal K."/>
        </authorList>
    </citation>
    <scope>NUCLEOTIDE SEQUENCE [LARGE SCALE GENOMIC DNA]</scope>
    <source>
        <strain evidence="3 4">KK5PA1</strain>
    </source>
</reference>
<dbReference type="Gene3D" id="3.90.76.10">
    <property type="entry name" value="Dipeptide-binding Protein, Domain 1"/>
    <property type="match status" value="1"/>
</dbReference>
<accession>A0ABS2TLA5</accession>
<dbReference type="PANTHER" id="PTHR30290">
    <property type="entry name" value="PERIPLASMIC BINDING COMPONENT OF ABC TRANSPORTER"/>
    <property type="match status" value="1"/>
</dbReference>
<dbReference type="Proteomes" id="UP000749040">
    <property type="component" value="Unassembled WGS sequence"/>
</dbReference>
<gene>
    <name evidence="3" type="ORF">ITX44_06130</name>
</gene>